<dbReference type="HOGENOM" id="CLU_114451_0_0_9"/>
<dbReference type="Proteomes" id="UP000004525">
    <property type="component" value="Unassembled WGS sequence"/>
</dbReference>
<dbReference type="EMBL" id="ACIZ01000013">
    <property type="protein sequence ID" value="EEN81738.1"/>
    <property type="molecule type" value="Genomic_DNA"/>
</dbReference>
<keyword evidence="1" id="KW-0812">Transmembrane</keyword>
<gene>
    <name evidence="2" type="ORF">HMPREF0539_0196</name>
</gene>
<accession>C2JTG2</accession>
<protein>
    <recommendedName>
        <fullName evidence="4">PTS cellobiose transporter subunit IIC</fullName>
    </recommendedName>
</protein>
<sequence>MKVVPKPSESKYDKGRQELSLTSMFFNRYLLIRYTTAAFFFANLYWFFLSFSAVGLAKWWPFTLILTTAAVAVEQVSKYWRRDNKLPVTKVGYAGQLLSNFLALVVIVTGHGASIFPFFGQKGISLITTVLLIGLGICFYILARVHLIETNRDRYLKRIRQFAQSLQ</sequence>
<feature type="transmembrane region" description="Helical" evidence="1">
    <location>
        <begin position="59"/>
        <end position="76"/>
    </location>
</feature>
<evidence type="ECO:0008006" key="4">
    <source>
        <dbReference type="Google" id="ProtNLM"/>
    </source>
</evidence>
<evidence type="ECO:0000256" key="1">
    <source>
        <dbReference type="SAM" id="Phobius"/>
    </source>
</evidence>
<evidence type="ECO:0000313" key="2">
    <source>
        <dbReference type="EMBL" id="EEN81738.1"/>
    </source>
</evidence>
<proteinExistence type="predicted"/>
<reference evidence="2" key="1">
    <citation type="submission" date="2009-01" db="EMBL/GenBank/DDBJ databases">
        <authorList>
            <person name="Qin X."/>
            <person name="Bachman B."/>
            <person name="Battles P."/>
            <person name="Bell A."/>
            <person name="Bess C."/>
            <person name="Bickham C."/>
            <person name="Chaboub L."/>
            <person name="Chen D."/>
            <person name="Coyle M."/>
            <person name="Deiros D.R."/>
            <person name="Dinh H."/>
            <person name="Forbes L."/>
            <person name="Fowler G."/>
            <person name="Francisco L."/>
            <person name="Fu Q."/>
            <person name="Gubbala S."/>
            <person name="Hale W."/>
            <person name="Han Y."/>
            <person name="Hemphill L."/>
            <person name="Highlander S.K."/>
            <person name="Hirani K."/>
            <person name="Hogues M."/>
            <person name="Jackson L."/>
            <person name="Jakkamsetti A."/>
            <person name="Javaid M."/>
            <person name="Jiang H."/>
            <person name="Korchina V."/>
            <person name="Kovar C."/>
            <person name="Lara F."/>
            <person name="Lee S."/>
            <person name="Mata R."/>
            <person name="Mathew T."/>
            <person name="Moen C."/>
            <person name="Morales K."/>
            <person name="Munidasa M."/>
            <person name="Nazareth L."/>
            <person name="Ngo R."/>
            <person name="Nguyen L."/>
            <person name="Okwuonu G."/>
            <person name="Ongeri F."/>
            <person name="Patil S."/>
            <person name="Petrosino J."/>
            <person name="Pham C."/>
            <person name="Pham P."/>
            <person name="Pu L.-L."/>
            <person name="Puazo M."/>
            <person name="Raj R."/>
            <person name="Reid J."/>
            <person name="Rouhana J."/>
            <person name="Saada N."/>
            <person name="Shang Y."/>
            <person name="Simmons D."/>
            <person name="Thornton R."/>
            <person name="Warren J."/>
            <person name="Weissenberger G."/>
            <person name="Zhang J."/>
            <person name="Zhang L."/>
            <person name="Zhou C."/>
            <person name="Zhu D."/>
            <person name="Muzny D."/>
            <person name="Worley K."/>
            <person name="Gibbs R."/>
        </authorList>
    </citation>
    <scope>NUCLEOTIDE SEQUENCE [LARGE SCALE GENOMIC DNA]</scope>
    <source>
        <strain evidence="2">LMS2-1</strain>
    </source>
</reference>
<comment type="caution">
    <text evidence="2">The sequence shown here is derived from an EMBL/GenBank/DDBJ whole genome shotgun (WGS) entry which is preliminary data.</text>
</comment>
<organism evidence="2 3">
    <name type="scientific">Lacticaseibacillus rhamnosus (strain LMS2-1)</name>
    <dbReference type="NCBI Taxonomy" id="525361"/>
    <lineage>
        <taxon>Bacteria</taxon>
        <taxon>Bacillati</taxon>
        <taxon>Bacillota</taxon>
        <taxon>Bacilli</taxon>
        <taxon>Lactobacillales</taxon>
        <taxon>Lactobacillaceae</taxon>
        <taxon>Lacticaseibacillus</taxon>
    </lineage>
</organism>
<evidence type="ECO:0000313" key="3">
    <source>
        <dbReference type="Proteomes" id="UP000004525"/>
    </source>
</evidence>
<feature type="transmembrane region" description="Helical" evidence="1">
    <location>
        <begin position="124"/>
        <end position="143"/>
    </location>
</feature>
<keyword evidence="1" id="KW-0472">Membrane</keyword>
<keyword evidence="1" id="KW-1133">Transmembrane helix</keyword>
<feature type="transmembrane region" description="Helical" evidence="1">
    <location>
        <begin position="31"/>
        <end position="53"/>
    </location>
</feature>
<name>C2JTG2_LACRM</name>
<dbReference type="AlphaFoldDB" id="C2JTG2"/>
<keyword evidence="3" id="KW-1185">Reference proteome</keyword>
<feature type="transmembrane region" description="Helical" evidence="1">
    <location>
        <begin position="97"/>
        <end position="118"/>
    </location>
</feature>